<feature type="domain" description="Fibrinogen C-terminal" evidence="6">
    <location>
        <begin position="36"/>
        <end position="261"/>
    </location>
</feature>
<dbReference type="InterPro" id="IPR020837">
    <property type="entry name" value="Fibrinogen_CS"/>
</dbReference>
<dbReference type="GO" id="GO:0034116">
    <property type="term" value="P:positive regulation of heterotypic cell-cell adhesion"/>
    <property type="evidence" value="ECO:0007669"/>
    <property type="project" value="TreeGrafter"/>
</dbReference>
<dbReference type="GO" id="GO:0005201">
    <property type="term" value="F:extracellular matrix structural constituent"/>
    <property type="evidence" value="ECO:0007669"/>
    <property type="project" value="TreeGrafter"/>
</dbReference>
<evidence type="ECO:0000256" key="5">
    <source>
        <dbReference type="SAM" id="SignalP"/>
    </source>
</evidence>
<dbReference type="NCBIfam" id="NF040941">
    <property type="entry name" value="GGGWT_bact"/>
    <property type="match status" value="1"/>
</dbReference>
<dbReference type="AlphaFoldDB" id="A0A9Q1BED1"/>
<protein>
    <submittedName>
        <fullName evidence="7">Microfibril-associated glycoprotein 4</fullName>
    </submittedName>
</protein>
<gene>
    <name evidence="7" type="ORF">HOLleu_34654</name>
</gene>
<dbReference type="FunFam" id="3.90.215.10:FF:000001">
    <property type="entry name" value="Tenascin isoform 1"/>
    <property type="match status" value="1"/>
</dbReference>
<evidence type="ECO:0000313" key="7">
    <source>
        <dbReference type="EMBL" id="KAJ8024681.1"/>
    </source>
</evidence>
<dbReference type="PROSITE" id="PS51406">
    <property type="entry name" value="FIBRINOGEN_C_2"/>
    <property type="match status" value="1"/>
</dbReference>
<comment type="subcellular location">
    <subcellularLocation>
        <location evidence="1">Secreted</location>
    </subcellularLocation>
</comment>
<comment type="caution">
    <text evidence="7">The sequence shown here is derived from an EMBL/GenBank/DDBJ whole genome shotgun (WGS) entry which is preliminary data.</text>
</comment>
<keyword evidence="5" id="KW-0732">Signal</keyword>
<name>A0A9Q1BED1_HOLLE</name>
<dbReference type="GO" id="GO:0005577">
    <property type="term" value="C:fibrinogen complex"/>
    <property type="evidence" value="ECO:0007669"/>
    <property type="project" value="TreeGrafter"/>
</dbReference>
<dbReference type="Proteomes" id="UP001152320">
    <property type="component" value="Chromosome 18"/>
</dbReference>
<dbReference type="InterPro" id="IPR037579">
    <property type="entry name" value="FIB_ANG-like"/>
</dbReference>
<proteinExistence type="predicted"/>
<dbReference type="PANTHER" id="PTHR47221">
    <property type="entry name" value="FIBRINOGEN ALPHA CHAIN"/>
    <property type="match status" value="1"/>
</dbReference>
<reference evidence="7" key="1">
    <citation type="submission" date="2021-10" db="EMBL/GenBank/DDBJ databases">
        <title>Tropical sea cucumber genome reveals ecological adaptation and Cuvierian tubules defense mechanism.</title>
        <authorList>
            <person name="Chen T."/>
        </authorList>
    </citation>
    <scope>NUCLEOTIDE SEQUENCE</scope>
    <source>
        <strain evidence="7">Nanhai2018</strain>
        <tissue evidence="7">Muscle</tissue>
    </source>
</reference>
<evidence type="ECO:0000256" key="1">
    <source>
        <dbReference type="ARBA" id="ARBA00004613"/>
    </source>
</evidence>
<feature type="signal peptide" evidence="5">
    <location>
        <begin position="1"/>
        <end position="19"/>
    </location>
</feature>
<sequence>MAGIYLVLLAVTLGHLAEGQAVLNPCQEYFKSFSGRAPIYLARDCDQVRDLGGGVDGVYMIFPDGAGNDCKPAPVYCDQTQDGGGWTVLQRRKFGKDNFNRTWDEYKRGFGYLHGEHWLGNDMIHRITMQGTYELQIELEDFQDHKLKALYFPFGISDEETNFTLGLGVMESGASVVGDSLSGHNGQPFSTWDRDNDAWPAGNCAMEYSGGWWFRNCHKSNLNGIYHLGPGAPFGKGVIWSTWKNFEYSLYATVMKIRRRAPQVP</sequence>
<dbReference type="SUPFAM" id="SSF56496">
    <property type="entry name" value="Fibrinogen C-terminal domain-like"/>
    <property type="match status" value="1"/>
</dbReference>
<dbReference type="PROSITE" id="PS00514">
    <property type="entry name" value="FIBRINOGEN_C_1"/>
    <property type="match status" value="1"/>
</dbReference>
<evidence type="ECO:0000256" key="4">
    <source>
        <dbReference type="ARBA" id="ARBA00023180"/>
    </source>
</evidence>
<dbReference type="SMART" id="SM00186">
    <property type="entry name" value="FBG"/>
    <property type="match status" value="1"/>
</dbReference>
<evidence type="ECO:0000259" key="6">
    <source>
        <dbReference type="PROSITE" id="PS51406"/>
    </source>
</evidence>
<keyword evidence="4" id="KW-0325">Glycoprotein</keyword>
<dbReference type="PANTHER" id="PTHR47221:SF5">
    <property type="entry name" value="FIBRINOGEN C-TERMINAL DOMAIN-CONTAINING PROTEIN"/>
    <property type="match status" value="1"/>
</dbReference>
<evidence type="ECO:0000256" key="3">
    <source>
        <dbReference type="ARBA" id="ARBA00023157"/>
    </source>
</evidence>
<evidence type="ECO:0000256" key="2">
    <source>
        <dbReference type="ARBA" id="ARBA00022525"/>
    </source>
</evidence>
<dbReference type="InterPro" id="IPR036056">
    <property type="entry name" value="Fibrinogen-like_C"/>
</dbReference>
<dbReference type="GO" id="GO:0030674">
    <property type="term" value="F:protein-macromolecule adaptor activity"/>
    <property type="evidence" value="ECO:0007669"/>
    <property type="project" value="TreeGrafter"/>
</dbReference>
<dbReference type="InterPro" id="IPR002181">
    <property type="entry name" value="Fibrinogen_a/b/g_C_dom"/>
</dbReference>
<keyword evidence="2" id="KW-0964">Secreted</keyword>
<keyword evidence="8" id="KW-1185">Reference proteome</keyword>
<accession>A0A9Q1BED1</accession>
<dbReference type="EMBL" id="JAIZAY010000018">
    <property type="protein sequence ID" value="KAJ8024681.1"/>
    <property type="molecule type" value="Genomic_DNA"/>
</dbReference>
<keyword evidence="3" id="KW-1015">Disulfide bond</keyword>
<dbReference type="InterPro" id="IPR014716">
    <property type="entry name" value="Fibrinogen_a/b/g_C_1"/>
</dbReference>
<organism evidence="7 8">
    <name type="scientific">Holothuria leucospilota</name>
    <name type="common">Black long sea cucumber</name>
    <name type="synonym">Mertensiothuria leucospilota</name>
    <dbReference type="NCBI Taxonomy" id="206669"/>
    <lineage>
        <taxon>Eukaryota</taxon>
        <taxon>Metazoa</taxon>
        <taxon>Echinodermata</taxon>
        <taxon>Eleutherozoa</taxon>
        <taxon>Echinozoa</taxon>
        <taxon>Holothuroidea</taxon>
        <taxon>Aspidochirotacea</taxon>
        <taxon>Aspidochirotida</taxon>
        <taxon>Holothuriidae</taxon>
        <taxon>Holothuria</taxon>
    </lineage>
</organism>
<evidence type="ECO:0000313" key="8">
    <source>
        <dbReference type="Proteomes" id="UP001152320"/>
    </source>
</evidence>
<dbReference type="OrthoDB" id="7735550at2759"/>
<dbReference type="Gene3D" id="3.90.215.10">
    <property type="entry name" value="Gamma Fibrinogen, chain A, domain 1"/>
    <property type="match status" value="1"/>
</dbReference>
<feature type="chain" id="PRO_5040304460" evidence="5">
    <location>
        <begin position="20"/>
        <end position="265"/>
    </location>
</feature>
<dbReference type="Pfam" id="PF00147">
    <property type="entry name" value="Fibrinogen_C"/>
    <property type="match status" value="1"/>
</dbReference>
<dbReference type="CDD" id="cd00087">
    <property type="entry name" value="FReD"/>
    <property type="match status" value="1"/>
</dbReference>